<dbReference type="InterPro" id="IPR018392">
    <property type="entry name" value="LysM"/>
</dbReference>
<evidence type="ECO:0000256" key="1">
    <source>
        <dbReference type="SAM" id="MobiDB-lite"/>
    </source>
</evidence>
<dbReference type="InterPro" id="IPR045030">
    <property type="entry name" value="LYSM1-4"/>
</dbReference>
<organism evidence="6">
    <name type="scientific">Gongylonema pulchrum</name>
    <dbReference type="NCBI Taxonomy" id="637853"/>
    <lineage>
        <taxon>Eukaryota</taxon>
        <taxon>Metazoa</taxon>
        <taxon>Ecdysozoa</taxon>
        <taxon>Nematoda</taxon>
        <taxon>Chromadorea</taxon>
        <taxon>Rhabditida</taxon>
        <taxon>Spirurina</taxon>
        <taxon>Spiruromorpha</taxon>
        <taxon>Spiruroidea</taxon>
        <taxon>Gongylonematidae</taxon>
        <taxon>Gongylonema</taxon>
    </lineage>
</organism>
<dbReference type="InterPro" id="IPR036779">
    <property type="entry name" value="LysM_dom_sf"/>
</dbReference>
<dbReference type="SUPFAM" id="SSF54106">
    <property type="entry name" value="LysM domain"/>
    <property type="match status" value="2"/>
</dbReference>
<evidence type="ECO:0000259" key="3">
    <source>
        <dbReference type="PROSITE" id="PS51782"/>
    </source>
</evidence>
<sequence length="327" mass="36738">MIELRARNARNNGEHRTRRERTKGAEKVIIERKLKPGDNLNKISLQYSVSISDLKRANNIVSEQDIYALPFIKIPVSRLRVDLDSAQQNENDSYTGEPVIIERKLKPGDNLNKISLQYSVSVSDLKRANNIVSEQDIYALPSIKIPVSRLRVDLDSEQQNEDDSCTGEPVPEEFADDRPLLGSGNHSDKSVDELFEKTDATIAQVRNNLPVDTVDGAFHFVDASSPDTTFRGLWLVLPLLASGNHSDKSVDELFEKTDATIAQVRSNLPVDTVDGAFHFVDASSPDTTFRGLWLVLFFVIFLFIFVPLLLTFVEEEQTEEHVAKKIS</sequence>
<feature type="transmembrane region" description="Helical" evidence="2">
    <location>
        <begin position="292"/>
        <end position="313"/>
    </location>
</feature>
<dbReference type="WBParaSite" id="GPUH_0001551801-mRNA-1">
    <property type="protein sequence ID" value="GPUH_0001551801-mRNA-1"/>
    <property type="gene ID" value="GPUH_0001551801"/>
</dbReference>
<feature type="compositionally biased region" description="Acidic residues" evidence="1">
    <location>
        <begin position="155"/>
        <end position="175"/>
    </location>
</feature>
<feature type="domain" description="LysM" evidence="3">
    <location>
        <begin position="101"/>
        <end position="145"/>
    </location>
</feature>
<feature type="domain" description="LysM" evidence="3">
    <location>
        <begin position="30"/>
        <end position="74"/>
    </location>
</feature>
<evidence type="ECO:0000313" key="5">
    <source>
        <dbReference type="Proteomes" id="UP000271098"/>
    </source>
</evidence>
<gene>
    <name evidence="4" type="ORF">GPUH_LOCUS15497</name>
</gene>
<keyword evidence="2" id="KW-0472">Membrane</keyword>
<dbReference type="PROSITE" id="PS51782">
    <property type="entry name" value="LYSM"/>
    <property type="match status" value="2"/>
</dbReference>
<reference evidence="4 5" key="2">
    <citation type="submission" date="2018-11" db="EMBL/GenBank/DDBJ databases">
        <authorList>
            <consortium name="Pathogen Informatics"/>
        </authorList>
    </citation>
    <scope>NUCLEOTIDE SEQUENCE [LARGE SCALE GENOMIC DNA]</scope>
</reference>
<dbReference type="PANTHER" id="PTHR20932">
    <property type="entry name" value="LYSM AND PUTATIVE PEPTIDOGLYCAN-BINDING DOMAIN-CONTAINING PROTEIN"/>
    <property type="match status" value="1"/>
</dbReference>
<feature type="region of interest" description="Disordered" evidence="1">
    <location>
        <begin position="155"/>
        <end position="189"/>
    </location>
</feature>
<evidence type="ECO:0000313" key="6">
    <source>
        <dbReference type="WBParaSite" id="GPUH_0001551801-mRNA-1"/>
    </source>
</evidence>
<protein>
    <submittedName>
        <fullName evidence="6">LysM domain-containing protein</fullName>
    </submittedName>
</protein>
<feature type="region of interest" description="Disordered" evidence="1">
    <location>
        <begin position="1"/>
        <end position="24"/>
    </location>
</feature>
<dbReference type="EMBL" id="UYRT01082528">
    <property type="protein sequence ID" value="VDN26110.1"/>
    <property type="molecule type" value="Genomic_DNA"/>
</dbReference>
<evidence type="ECO:0000256" key="2">
    <source>
        <dbReference type="SAM" id="Phobius"/>
    </source>
</evidence>
<keyword evidence="2" id="KW-0812">Transmembrane</keyword>
<dbReference type="Gene3D" id="3.10.350.10">
    <property type="entry name" value="LysM domain"/>
    <property type="match status" value="2"/>
</dbReference>
<keyword evidence="5" id="KW-1185">Reference proteome</keyword>
<accession>A0A183E3F6</accession>
<dbReference type="CDD" id="cd00118">
    <property type="entry name" value="LysM"/>
    <property type="match status" value="2"/>
</dbReference>
<reference evidence="6" key="1">
    <citation type="submission" date="2016-06" db="UniProtKB">
        <authorList>
            <consortium name="WormBaseParasite"/>
        </authorList>
    </citation>
    <scope>IDENTIFICATION</scope>
</reference>
<keyword evidence="2" id="KW-1133">Transmembrane helix</keyword>
<dbReference type="AlphaFoldDB" id="A0A183E3F6"/>
<dbReference type="Pfam" id="PF01476">
    <property type="entry name" value="LysM"/>
    <property type="match status" value="2"/>
</dbReference>
<proteinExistence type="predicted"/>
<dbReference type="PANTHER" id="PTHR20932:SF13">
    <property type="entry name" value="LD36653P"/>
    <property type="match status" value="1"/>
</dbReference>
<name>A0A183E3F6_9BILA</name>
<dbReference type="Proteomes" id="UP000271098">
    <property type="component" value="Unassembled WGS sequence"/>
</dbReference>
<dbReference type="OrthoDB" id="538216at2759"/>
<dbReference type="SMART" id="SM00257">
    <property type="entry name" value="LysM"/>
    <property type="match status" value="2"/>
</dbReference>
<evidence type="ECO:0000313" key="4">
    <source>
        <dbReference type="EMBL" id="VDN26110.1"/>
    </source>
</evidence>